<evidence type="ECO:0000256" key="4">
    <source>
        <dbReference type="ARBA" id="ARBA00022679"/>
    </source>
</evidence>
<keyword evidence="6 11" id="KW-0418">Kinase</keyword>
<dbReference type="EMBL" id="JBHTBJ010000001">
    <property type="protein sequence ID" value="MFC7272377.1"/>
    <property type="molecule type" value="Genomic_DNA"/>
</dbReference>
<dbReference type="PANTHER" id="PTHR24421">
    <property type="entry name" value="NITRATE/NITRITE SENSOR PROTEIN NARX-RELATED"/>
    <property type="match status" value="1"/>
</dbReference>
<keyword evidence="9" id="KW-0812">Transmembrane</keyword>
<proteinExistence type="predicted"/>
<dbReference type="Gene3D" id="3.30.565.10">
    <property type="entry name" value="Histidine kinase-like ATPase, C-terminal domain"/>
    <property type="match status" value="1"/>
</dbReference>
<protein>
    <recommendedName>
        <fullName evidence="2">histidine kinase</fullName>
        <ecNumber evidence="2">2.7.13.3</ecNumber>
    </recommendedName>
</protein>
<keyword evidence="9" id="KW-1133">Transmembrane helix</keyword>
<keyword evidence="4" id="KW-0808">Transferase</keyword>
<evidence type="ECO:0000256" key="6">
    <source>
        <dbReference type="ARBA" id="ARBA00022777"/>
    </source>
</evidence>
<gene>
    <name evidence="11" type="ORF">ACFQS1_00160</name>
</gene>
<feature type="transmembrane region" description="Helical" evidence="9">
    <location>
        <begin position="65"/>
        <end position="83"/>
    </location>
</feature>
<evidence type="ECO:0000256" key="2">
    <source>
        <dbReference type="ARBA" id="ARBA00012438"/>
    </source>
</evidence>
<dbReference type="Gene3D" id="1.20.5.1930">
    <property type="match status" value="1"/>
</dbReference>
<dbReference type="EC" id="2.7.13.3" evidence="2"/>
<keyword evidence="12" id="KW-1185">Reference proteome</keyword>
<organism evidence="11 12">
    <name type="scientific">Paractinoplanes rhizophilus</name>
    <dbReference type="NCBI Taxonomy" id="1416877"/>
    <lineage>
        <taxon>Bacteria</taxon>
        <taxon>Bacillati</taxon>
        <taxon>Actinomycetota</taxon>
        <taxon>Actinomycetes</taxon>
        <taxon>Micromonosporales</taxon>
        <taxon>Micromonosporaceae</taxon>
        <taxon>Paractinoplanes</taxon>
    </lineage>
</organism>
<sequence length="362" mass="37472">MSLWAEPAAPGAPARGWRDWALAAAFCLLAVIEGVARPALPGGFVAVLLVFLLAPTLLWRRSHPLAMVTIAFAVTAVAPALTHGVPPEAASLVFVALLPYSLLRWGSGRDIVIGVGVMAARIVIAIAFDQMTVAAALAAAAVIFAVAALGLAMRFRAVVRLREFEKVRLVERERLARDLHDTVAHHVSAMAIRAQAGLALAPSSPEAALDALRVIEAEASAALAEMRTVVKALRAAPTLADLGALTGTDSRVDLDVTGDLASVAPAVGAAVFRLAQEAVTNARRHAREATHISVRVAADDTSVHLRVTDDGLRSPASPAPAGFGLAGMRERAALLGGVFSAGPGPERGWSVTATLPRTGPAS</sequence>
<evidence type="ECO:0000256" key="9">
    <source>
        <dbReference type="SAM" id="Phobius"/>
    </source>
</evidence>
<dbReference type="CDD" id="cd16917">
    <property type="entry name" value="HATPase_UhpB-NarQ-NarX-like"/>
    <property type="match status" value="1"/>
</dbReference>
<dbReference type="InterPro" id="IPR050482">
    <property type="entry name" value="Sensor_HK_TwoCompSys"/>
</dbReference>
<keyword evidence="5" id="KW-0547">Nucleotide-binding</keyword>
<dbReference type="PANTHER" id="PTHR24421:SF10">
    <property type="entry name" value="NITRATE_NITRITE SENSOR PROTEIN NARQ"/>
    <property type="match status" value="1"/>
</dbReference>
<evidence type="ECO:0000256" key="8">
    <source>
        <dbReference type="ARBA" id="ARBA00023012"/>
    </source>
</evidence>
<reference evidence="12" key="1">
    <citation type="journal article" date="2019" name="Int. J. Syst. Evol. Microbiol.">
        <title>The Global Catalogue of Microorganisms (GCM) 10K type strain sequencing project: providing services to taxonomists for standard genome sequencing and annotation.</title>
        <authorList>
            <consortium name="The Broad Institute Genomics Platform"/>
            <consortium name="The Broad Institute Genome Sequencing Center for Infectious Disease"/>
            <person name="Wu L."/>
            <person name="Ma J."/>
        </authorList>
    </citation>
    <scope>NUCLEOTIDE SEQUENCE [LARGE SCALE GENOMIC DNA]</scope>
    <source>
        <strain evidence="12">XZYJT-10</strain>
    </source>
</reference>
<dbReference type="InterPro" id="IPR011712">
    <property type="entry name" value="Sig_transdc_His_kin_sub3_dim/P"/>
</dbReference>
<keyword evidence="3" id="KW-0597">Phosphoprotein</keyword>
<keyword evidence="8" id="KW-0902">Two-component regulatory system</keyword>
<dbReference type="GO" id="GO:0016301">
    <property type="term" value="F:kinase activity"/>
    <property type="evidence" value="ECO:0007669"/>
    <property type="project" value="UniProtKB-KW"/>
</dbReference>
<evidence type="ECO:0000256" key="1">
    <source>
        <dbReference type="ARBA" id="ARBA00000085"/>
    </source>
</evidence>
<feature type="transmembrane region" description="Helical" evidence="9">
    <location>
        <begin position="134"/>
        <end position="153"/>
    </location>
</feature>
<evidence type="ECO:0000256" key="5">
    <source>
        <dbReference type="ARBA" id="ARBA00022741"/>
    </source>
</evidence>
<dbReference type="RefSeq" id="WP_378963766.1">
    <property type="nucleotide sequence ID" value="NZ_JBHTBJ010000001.1"/>
</dbReference>
<dbReference type="InterPro" id="IPR003594">
    <property type="entry name" value="HATPase_dom"/>
</dbReference>
<evidence type="ECO:0000256" key="3">
    <source>
        <dbReference type="ARBA" id="ARBA00022553"/>
    </source>
</evidence>
<accession>A0ABW2HHD7</accession>
<feature type="domain" description="Histidine kinase/HSP90-like ATPase" evidence="10">
    <location>
        <begin position="266"/>
        <end position="359"/>
    </location>
</feature>
<dbReference type="Pfam" id="PF02518">
    <property type="entry name" value="HATPase_c"/>
    <property type="match status" value="1"/>
</dbReference>
<dbReference type="Pfam" id="PF07730">
    <property type="entry name" value="HisKA_3"/>
    <property type="match status" value="1"/>
</dbReference>
<dbReference type="InterPro" id="IPR036890">
    <property type="entry name" value="HATPase_C_sf"/>
</dbReference>
<comment type="catalytic activity">
    <reaction evidence="1">
        <text>ATP + protein L-histidine = ADP + protein N-phospho-L-histidine.</text>
        <dbReference type="EC" id="2.7.13.3"/>
    </reaction>
</comment>
<dbReference type="SMART" id="SM00387">
    <property type="entry name" value="HATPase_c"/>
    <property type="match status" value="1"/>
</dbReference>
<evidence type="ECO:0000313" key="11">
    <source>
        <dbReference type="EMBL" id="MFC7272377.1"/>
    </source>
</evidence>
<dbReference type="Proteomes" id="UP001596548">
    <property type="component" value="Unassembled WGS sequence"/>
</dbReference>
<evidence type="ECO:0000259" key="10">
    <source>
        <dbReference type="SMART" id="SM00387"/>
    </source>
</evidence>
<keyword evidence="7" id="KW-0067">ATP-binding</keyword>
<comment type="caution">
    <text evidence="11">The sequence shown here is derived from an EMBL/GenBank/DDBJ whole genome shotgun (WGS) entry which is preliminary data.</text>
</comment>
<keyword evidence="9" id="KW-0472">Membrane</keyword>
<evidence type="ECO:0000256" key="7">
    <source>
        <dbReference type="ARBA" id="ARBA00022840"/>
    </source>
</evidence>
<feature type="transmembrane region" description="Helical" evidence="9">
    <location>
        <begin position="20"/>
        <end position="53"/>
    </location>
</feature>
<feature type="transmembrane region" description="Helical" evidence="9">
    <location>
        <begin position="111"/>
        <end position="128"/>
    </location>
</feature>
<name>A0ABW2HHD7_9ACTN</name>
<dbReference type="SUPFAM" id="SSF55874">
    <property type="entry name" value="ATPase domain of HSP90 chaperone/DNA topoisomerase II/histidine kinase"/>
    <property type="match status" value="1"/>
</dbReference>
<evidence type="ECO:0000313" key="12">
    <source>
        <dbReference type="Proteomes" id="UP001596548"/>
    </source>
</evidence>